<keyword evidence="2" id="KW-1003">Cell membrane</keyword>
<feature type="domain" description="Major facilitator superfamily (MFS) profile" evidence="7">
    <location>
        <begin position="1"/>
        <end position="394"/>
    </location>
</feature>
<feature type="transmembrane region" description="Helical" evidence="6">
    <location>
        <begin position="277"/>
        <end position="295"/>
    </location>
</feature>
<evidence type="ECO:0000256" key="4">
    <source>
        <dbReference type="ARBA" id="ARBA00022989"/>
    </source>
</evidence>
<dbReference type="STRING" id="1827387.A4S15_07800"/>
<keyword evidence="4 6" id="KW-1133">Transmembrane helix</keyword>
<name>A0A1W9HZG6_9HYPH</name>
<dbReference type="AlphaFoldDB" id="A0A1W9HZG6"/>
<gene>
    <name evidence="8" type="ORF">A4S15_07800</name>
</gene>
<comment type="subcellular location">
    <subcellularLocation>
        <location evidence="1">Cell membrane</location>
        <topology evidence="1">Multi-pass membrane protein</topology>
    </subcellularLocation>
</comment>
<dbReference type="InterPro" id="IPR036259">
    <property type="entry name" value="MFS_trans_sf"/>
</dbReference>
<feature type="transmembrane region" description="Helical" evidence="6">
    <location>
        <begin position="250"/>
        <end position="270"/>
    </location>
</feature>
<feature type="transmembrane region" description="Helical" evidence="6">
    <location>
        <begin position="75"/>
        <end position="93"/>
    </location>
</feature>
<protein>
    <recommendedName>
        <fullName evidence="7">Major facilitator superfamily (MFS) profile domain-containing protein</fullName>
    </recommendedName>
</protein>
<evidence type="ECO:0000259" key="7">
    <source>
        <dbReference type="PROSITE" id="PS50850"/>
    </source>
</evidence>
<keyword evidence="5 6" id="KW-0472">Membrane</keyword>
<evidence type="ECO:0000256" key="5">
    <source>
        <dbReference type="ARBA" id="ARBA00023136"/>
    </source>
</evidence>
<evidence type="ECO:0000313" key="8">
    <source>
        <dbReference type="EMBL" id="OQW52707.1"/>
    </source>
</evidence>
<dbReference type="InterPro" id="IPR011701">
    <property type="entry name" value="MFS"/>
</dbReference>
<feature type="transmembrane region" description="Helical" evidence="6">
    <location>
        <begin position="99"/>
        <end position="118"/>
    </location>
</feature>
<feature type="transmembrane region" description="Helical" evidence="6">
    <location>
        <begin position="12"/>
        <end position="35"/>
    </location>
</feature>
<feature type="transmembrane region" description="Helical" evidence="6">
    <location>
        <begin position="214"/>
        <end position="238"/>
    </location>
</feature>
<reference evidence="8 9" key="1">
    <citation type="journal article" date="2017" name="Water Res.">
        <title>Comammox in drinking water systems.</title>
        <authorList>
            <person name="Wang Y."/>
            <person name="Ma L."/>
            <person name="Mao Y."/>
            <person name="Jiang X."/>
            <person name="Xia Y."/>
            <person name="Yu K."/>
            <person name="Li B."/>
            <person name="Zhang T."/>
        </authorList>
    </citation>
    <scope>NUCLEOTIDE SEQUENCE [LARGE SCALE GENOMIC DNA]</scope>
    <source>
        <strain evidence="8">SG_bin8</strain>
    </source>
</reference>
<feature type="transmembrane region" description="Helical" evidence="6">
    <location>
        <begin position="301"/>
        <end position="322"/>
    </location>
</feature>
<dbReference type="InterPro" id="IPR020846">
    <property type="entry name" value="MFS_dom"/>
</dbReference>
<dbReference type="PROSITE" id="PS50850">
    <property type="entry name" value="MFS"/>
    <property type="match status" value="1"/>
</dbReference>
<dbReference type="EMBL" id="LWDL01000012">
    <property type="protein sequence ID" value="OQW52707.1"/>
    <property type="molecule type" value="Genomic_DNA"/>
</dbReference>
<accession>A0A1W9HZG6</accession>
<evidence type="ECO:0000256" key="6">
    <source>
        <dbReference type="SAM" id="Phobius"/>
    </source>
</evidence>
<dbReference type="SUPFAM" id="SSF103473">
    <property type="entry name" value="MFS general substrate transporter"/>
    <property type="match status" value="1"/>
</dbReference>
<evidence type="ECO:0000256" key="2">
    <source>
        <dbReference type="ARBA" id="ARBA00022475"/>
    </source>
</evidence>
<comment type="caution">
    <text evidence="8">The sequence shown here is derived from an EMBL/GenBank/DDBJ whole genome shotgun (WGS) entry which is preliminary data.</text>
</comment>
<evidence type="ECO:0000313" key="9">
    <source>
        <dbReference type="Proteomes" id="UP000192872"/>
    </source>
</evidence>
<evidence type="ECO:0000256" key="3">
    <source>
        <dbReference type="ARBA" id="ARBA00022692"/>
    </source>
</evidence>
<dbReference type="PANTHER" id="PTHR23513:SF6">
    <property type="entry name" value="MAJOR FACILITATOR SUPERFAMILY ASSOCIATED DOMAIN-CONTAINING PROTEIN"/>
    <property type="match status" value="1"/>
</dbReference>
<dbReference type="Gene3D" id="1.20.1250.20">
    <property type="entry name" value="MFS general substrate transporter like domains"/>
    <property type="match status" value="1"/>
</dbReference>
<feature type="transmembrane region" description="Helical" evidence="6">
    <location>
        <begin position="41"/>
        <end position="63"/>
    </location>
</feature>
<dbReference type="PANTHER" id="PTHR23513">
    <property type="entry name" value="INTEGRAL MEMBRANE EFFLUX PROTEIN-RELATED"/>
    <property type="match status" value="1"/>
</dbReference>
<feature type="transmembrane region" description="Helical" evidence="6">
    <location>
        <begin position="343"/>
        <end position="362"/>
    </location>
</feature>
<sequence length="405" mass="41545">MLPPLLNRLVIANAGMHAADQIALVALPLAAVTLFSASPALIGALVAAQGMAWLIVSLPGGIVVDRLGPSRLARLAPWLSLAGLTLALLALTLASPYLLGLAVFISATGTVLFVLALATLTPRLLPPTAFAKANGRLELARALVTLPAPTIIAWLIAHVSTNAAFIAALAAAAMAIIALSSMPDPPPSAQPPRHPLQDIREGLLFVWHQPILRGILSCALAWNAAFFALVAVFVPFALNIAQLSVQDIGLALSGQGVGLLLGALTAGTIVTRFQPRFILILGPLSSVAGATLIFISAGHSAIYTAAAGYFLVGFCPMLWLVCQTSLRQSVTPAPLLGRVNATIQLAIYGVRPLGALLGGALADRLGPGAALVLVIALFALSALAATLSDLGRLRAMPAAATEPLV</sequence>
<proteinExistence type="predicted"/>
<organism evidence="8 9">
    <name type="scientific">Candidatus Raskinella chloraquaticus</name>
    <dbReference type="NCBI Taxonomy" id="1951219"/>
    <lineage>
        <taxon>Bacteria</taxon>
        <taxon>Pseudomonadati</taxon>
        <taxon>Pseudomonadota</taxon>
        <taxon>Alphaproteobacteria</taxon>
        <taxon>Hyphomicrobiales</taxon>
        <taxon>Phreatobacteraceae</taxon>
        <taxon>Candidatus Raskinella</taxon>
    </lineage>
</organism>
<dbReference type="RefSeq" id="WP_376800345.1">
    <property type="nucleotide sequence ID" value="NZ_DBNB01000037.1"/>
</dbReference>
<feature type="transmembrane region" description="Helical" evidence="6">
    <location>
        <begin position="368"/>
        <end position="387"/>
    </location>
</feature>
<dbReference type="Proteomes" id="UP000192872">
    <property type="component" value="Unassembled WGS sequence"/>
</dbReference>
<keyword evidence="3 6" id="KW-0812">Transmembrane</keyword>
<dbReference type="GO" id="GO:0005886">
    <property type="term" value="C:plasma membrane"/>
    <property type="evidence" value="ECO:0007669"/>
    <property type="project" value="UniProtKB-SubCell"/>
</dbReference>
<evidence type="ECO:0000256" key="1">
    <source>
        <dbReference type="ARBA" id="ARBA00004651"/>
    </source>
</evidence>
<dbReference type="Pfam" id="PF07690">
    <property type="entry name" value="MFS_1"/>
    <property type="match status" value="1"/>
</dbReference>
<dbReference type="GO" id="GO:0022857">
    <property type="term" value="F:transmembrane transporter activity"/>
    <property type="evidence" value="ECO:0007669"/>
    <property type="project" value="InterPro"/>
</dbReference>